<proteinExistence type="predicted"/>
<protein>
    <submittedName>
        <fullName evidence="1">30S ribosomal protein S21</fullName>
    </submittedName>
</protein>
<keyword evidence="1" id="KW-0687">Ribonucleoprotein</keyword>
<reference evidence="2" key="1">
    <citation type="submission" date="2017-09" db="EMBL/GenBank/DDBJ databases">
        <title>Depth-based differentiation of microbial function through sediment-hosted aquifers and enrichment of novel symbionts in the deep terrestrial subsurface.</title>
        <authorList>
            <person name="Probst A.J."/>
            <person name="Ladd B."/>
            <person name="Jarett J.K."/>
            <person name="Geller-Mcgrath D.E."/>
            <person name="Sieber C.M.K."/>
            <person name="Emerson J.B."/>
            <person name="Anantharaman K."/>
            <person name="Thomas B.C."/>
            <person name="Malmstrom R."/>
            <person name="Stieglmeier M."/>
            <person name="Klingl A."/>
            <person name="Woyke T."/>
            <person name="Ryan C.M."/>
            <person name="Banfield J.F."/>
        </authorList>
    </citation>
    <scope>NUCLEOTIDE SEQUENCE [LARGE SCALE GENOMIC DNA]</scope>
</reference>
<keyword evidence="1" id="KW-0689">Ribosomal protein</keyword>
<organism evidence="1 2">
    <name type="scientific">bacterium (Candidatus Gribaldobacteria) CG07_land_8_20_14_0_80_33_18</name>
    <dbReference type="NCBI Taxonomy" id="2014272"/>
    <lineage>
        <taxon>Bacteria</taxon>
        <taxon>Candidatus Gribaldobacteria</taxon>
    </lineage>
</organism>
<comment type="caution">
    <text evidence="1">The sequence shown here is derived from an EMBL/GenBank/DDBJ whole genome shotgun (WGS) entry which is preliminary data.</text>
</comment>
<accession>A0A2M6Z326</accession>
<name>A0A2M6Z326_9BACT</name>
<dbReference type="EMBL" id="PEWP01000031">
    <property type="protein sequence ID" value="PIU46803.1"/>
    <property type="molecule type" value="Genomic_DNA"/>
</dbReference>
<sequence>MMVEVRKQGRESSVNVIRRFTQKVRRSGILFEIRKRRFKTRPKSHNLIKKAALIKEKNKKKYEQLKKLGKL</sequence>
<dbReference type="AlphaFoldDB" id="A0A2M6Z326"/>
<dbReference type="Proteomes" id="UP000228777">
    <property type="component" value="Unassembled WGS sequence"/>
</dbReference>
<evidence type="ECO:0000313" key="1">
    <source>
        <dbReference type="EMBL" id="PIU46803.1"/>
    </source>
</evidence>
<gene>
    <name evidence="1" type="ORF">COS93_01595</name>
</gene>
<dbReference type="GO" id="GO:0005840">
    <property type="term" value="C:ribosome"/>
    <property type="evidence" value="ECO:0007669"/>
    <property type="project" value="UniProtKB-KW"/>
</dbReference>
<evidence type="ECO:0000313" key="2">
    <source>
        <dbReference type="Proteomes" id="UP000228777"/>
    </source>
</evidence>